<dbReference type="InterPro" id="IPR027417">
    <property type="entry name" value="P-loop_NTPase"/>
</dbReference>
<feature type="domain" description="Helicase ATP-binding" evidence="16">
    <location>
        <begin position="264"/>
        <end position="425"/>
    </location>
</feature>
<dbReference type="NCBIfam" id="NF008165">
    <property type="entry name" value="PRK10917.1-3"/>
    <property type="match status" value="1"/>
</dbReference>
<evidence type="ECO:0000256" key="7">
    <source>
        <dbReference type="ARBA" id="ARBA00022840"/>
    </source>
</evidence>
<evidence type="ECO:0000256" key="9">
    <source>
        <dbReference type="ARBA" id="ARBA00023172"/>
    </source>
</evidence>
<evidence type="ECO:0000256" key="2">
    <source>
        <dbReference type="ARBA" id="ARBA00017846"/>
    </source>
</evidence>
<feature type="domain" description="Helicase C-terminal" evidence="17">
    <location>
        <begin position="444"/>
        <end position="604"/>
    </location>
</feature>
<evidence type="ECO:0000256" key="6">
    <source>
        <dbReference type="ARBA" id="ARBA00022806"/>
    </source>
</evidence>
<dbReference type="NCBIfam" id="NF008168">
    <property type="entry name" value="PRK10917.2-2"/>
    <property type="match status" value="1"/>
</dbReference>
<comment type="caution">
    <text evidence="18">The sequence shown here is derived from an EMBL/GenBank/DDBJ whole genome shotgun (WGS) entry which is preliminary data.</text>
</comment>
<dbReference type="AlphaFoldDB" id="A0A941CQH8"/>
<dbReference type="SUPFAM" id="SSF52540">
    <property type="entry name" value="P-loop containing nucleoside triphosphate hydrolases"/>
    <property type="match status" value="2"/>
</dbReference>
<evidence type="ECO:0000313" key="19">
    <source>
        <dbReference type="Proteomes" id="UP000675379"/>
    </source>
</evidence>
<dbReference type="InterPro" id="IPR001650">
    <property type="entry name" value="Helicase_C-like"/>
</dbReference>
<keyword evidence="10 15" id="KW-0234">DNA repair</keyword>
<dbReference type="InterPro" id="IPR014001">
    <property type="entry name" value="Helicase_ATP-bd"/>
</dbReference>
<dbReference type="Pfam" id="PF17191">
    <property type="entry name" value="RecG_wedge"/>
    <property type="match status" value="1"/>
</dbReference>
<dbReference type="EC" id="5.6.2.4" evidence="13 15"/>
<gene>
    <name evidence="18" type="primary">recG</name>
    <name evidence="18" type="ORF">KCG48_03755</name>
</gene>
<evidence type="ECO:0000256" key="11">
    <source>
        <dbReference type="ARBA" id="ARBA00023235"/>
    </source>
</evidence>
<evidence type="ECO:0000256" key="13">
    <source>
        <dbReference type="ARBA" id="ARBA00034808"/>
    </source>
</evidence>
<dbReference type="InterPro" id="IPR012340">
    <property type="entry name" value="NA-bd_OB-fold"/>
</dbReference>
<dbReference type="InterPro" id="IPR033454">
    <property type="entry name" value="RecG_wedge"/>
</dbReference>
<dbReference type="InterPro" id="IPR004609">
    <property type="entry name" value="ATP-dep_DNA_helicase_RecG"/>
</dbReference>
<evidence type="ECO:0000256" key="5">
    <source>
        <dbReference type="ARBA" id="ARBA00022801"/>
    </source>
</evidence>
<dbReference type="Pfam" id="PF19833">
    <property type="entry name" value="RecG_dom3_C"/>
    <property type="match status" value="1"/>
</dbReference>
<dbReference type="GO" id="GO:0006281">
    <property type="term" value="P:DNA repair"/>
    <property type="evidence" value="ECO:0007669"/>
    <property type="project" value="UniProtKB-UniRule"/>
</dbReference>
<dbReference type="PROSITE" id="PS51192">
    <property type="entry name" value="HELICASE_ATP_BIND_1"/>
    <property type="match status" value="1"/>
</dbReference>
<evidence type="ECO:0000313" key="18">
    <source>
        <dbReference type="EMBL" id="MBR0575451.1"/>
    </source>
</evidence>
<dbReference type="GO" id="GO:0005524">
    <property type="term" value="F:ATP binding"/>
    <property type="evidence" value="ECO:0007669"/>
    <property type="project" value="UniProtKB-KW"/>
</dbReference>
<dbReference type="Pfam" id="PF00271">
    <property type="entry name" value="Helicase_C"/>
    <property type="match status" value="1"/>
</dbReference>
<keyword evidence="11" id="KW-0413">Isomerase</keyword>
<keyword evidence="3 15" id="KW-0547">Nucleotide-binding</keyword>
<keyword evidence="6 15" id="KW-0347">Helicase</keyword>
<evidence type="ECO:0000256" key="14">
    <source>
        <dbReference type="ARBA" id="ARBA00048988"/>
    </source>
</evidence>
<name>A0A941CQH8_9CLOT</name>
<proteinExistence type="inferred from homology"/>
<dbReference type="SUPFAM" id="SSF50249">
    <property type="entry name" value="Nucleic acid-binding proteins"/>
    <property type="match status" value="1"/>
</dbReference>
<evidence type="ECO:0000256" key="4">
    <source>
        <dbReference type="ARBA" id="ARBA00022763"/>
    </source>
</evidence>
<dbReference type="PROSITE" id="PS51194">
    <property type="entry name" value="HELICASE_CTER"/>
    <property type="match status" value="1"/>
</dbReference>
<dbReference type="InterPro" id="IPR045562">
    <property type="entry name" value="RecG_dom3_C"/>
</dbReference>
<evidence type="ECO:0000259" key="17">
    <source>
        <dbReference type="PROSITE" id="PS51194"/>
    </source>
</evidence>
<dbReference type="InterPro" id="IPR011545">
    <property type="entry name" value="DEAD/DEAH_box_helicase_dom"/>
</dbReference>
<dbReference type="Proteomes" id="UP000675379">
    <property type="component" value="Unassembled WGS sequence"/>
</dbReference>
<comment type="function">
    <text evidence="15">Plays a critical role in recombination and DNA repair. Helps process Holliday junction intermediates to mature products by catalyzing branch migration. Has replication fork regression activity, unwinds stalled or blocked replication forks to make a HJ that can be resolved. Has a DNA unwinding activity characteristic of a DNA helicase with 3'-5' polarity.</text>
</comment>
<comment type="similarity">
    <text evidence="1 15">Belongs to the helicase family. RecG subfamily.</text>
</comment>
<dbReference type="PANTHER" id="PTHR47964">
    <property type="entry name" value="ATP-DEPENDENT DNA HELICASE HOMOLOG RECG, CHLOROPLASTIC"/>
    <property type="match status" value="1"/>
</dbReference>
<keyword evidence="9 15" id="KW-0233">DNA recombination</keyword>
<comment type="catalytic activity">
    <reaction evidence="14 15">
        <text>ATP + H2O = ADP + phosphate + H(+)</text>
        <dbReference type="Rhea" id="RHEA:13065"/>
        <dbReference type="ChEBI" id="CHEBI:15377"/>
        <dbReference type="ChEBI" id="CHEBI:15378"/>
        <dbReference type="ChEBI" id="CHEBI:30616"/>
        <dbReference type="ChEBI" id="CHEBI:43474"/>
        <dbReference type="ChEBI" id="CHEBI:456216"/>
        <dbReference type="EC" id="5.6.2.4"/>
    </reaction>
</comment>
<dbReference type="GO" id="GO:0043138">
    <property type="term" value="F:3'-5' DNA helicase activity"/>
    <property type="evidence" value="ECO:0007669"/>
    <property type="project" value="UniProtKB-EC"/>
</dbReference>
<keyword evidence="8" id="KW-0238">DNA-binding</keyword>
<keyword evidence="7 15" id="KW-0067">ATP-binding</keyword>
<dbReference type="SMART" id="SM00490">
    <property type="entry name" value="HELICc"/>
    <property type="match status" value="1"/>
</dbReference>
<dbReference type="CDD" id="cd17992">
    <property type="entry name" value="DEXHc_RecG"/>
    <property type="match status" value="1"/>
</dbReference>
<protein>
    <recommendedName>
        <fullName evidence="2 15">ATP-dependent DNA helicase RecG</fullName>
        <ecNumber evidence="13 15">5.6.2.4</ecNumber>
    </recommendedName>
</protein>
<reference evidence="18" key="1">
    <citation type="submission" date="2021-04" db="EMBL/GenBank/DDBJ databases">
        <title>Proteiniclasticum sedimins sp. nov., an obligate anaerobic bacterium isolated from anaerobic sludge.</title>
        <authorList>
            <person name="Liu J."/>
        </authorList>
    </citation>
    <scope>NUCLEOTIDE SEQUENCE</scope>
    <source>
        <strain evidence="18">BAD-10</strain>
    </source>
</reference>
<dbReference type="GO" id="GO:0006310">
    <property type="term" value="P:DNA recombination"/>
    <property type="evidence" value="ECO:0007669"/>
    <property type="project" value="UniProtKB-UniRule"/>
</dbReference>
<evidence type="ECO:0000256" key="10">
    <source>
        <dbReference type="ARBA" id="ARBA00023204"/>
    </source>
</evidence>
<dbReference type="Gene3D" id="2.40.50.140">
    <property type="entry name" value="Nucleic acid-binding proteins"/>
    <property type="match status" value="1"/>
</dbReference>
<keyword evidence="19" id="KW-1185">Reference proteome</keyword>
<evidence type="ECO:0000256" key="8">
    <source>
        <dbReference type="ARBA" id="ARBA00023125"/>
    </source>
</evidence>
<sequence length="673" mass="76144">MEINDSIRVLKGVGEKTGLLLESLGIFTLLDLLLYFPRAYDTFRDAEESYFNGQDKLKLSATLLKKTRPIRTGGGRTLTTLTFDTEYGPLKAMYFNMPYIGNAFQVGENYRITGKFLRKGKNLETVNPALLREDVEIIPVYPLSKGVTNHLLRRLLTQVLERVIFNENLPSSILQEEGLVPLDEAVRNLHFPADEEKLRQALTRMRFQEMFAYSMKILLARSLRDASTAGQVFRMSPRLAQLKEAIPFQLTPAQNRVIREILQDQKKSAPMNRLLQGDVGSGKTIVALITLFNVVENGCQGAFMAPTEILAKQHYKEAVRLLSPFGVEIEELTGSTKKKDRERILQALREGKPMIVVGTHALIEEDVEFSHLGMIVTDEQHRFGVNQRARLRNKSQEAEVLVMSATPIPRTMALTLYADLDLSVIDEMPRDRKIIETELLDAREREKCYRKVRDEVAKGRQAYVVTPLIDLDEEGELNSVMGLYEELSKGELKGIRLGVLHGKMTSKEKDRVMGEFSLGELQVLIATTVIEVGVNVPNASVMVIENAERFGLAQLHQLRGRVGRGAYQSYCIMLAQIRSQTTRERLEIMVKSHDGFFIAEEDLKQRGTGELFGVQQSGNSGLVLSDLTRDYALFQKAHRHARTVYGGNSPEDQRLRAQILDRIQRSLKYISLD</sequence>
<keyword evidence="5 15" id="KW-0378">Hydrolase</keyword>
<accession>A0A941CQH8</accession>
<evidence type="ECO:0000259" key="16">
    <source>
        <dbReference type="PROSITE" id="PS51192"/>
    </source>
</evidence>
<evidence type="ECO:0000256" key="15">
    <source>
        <dbReference type="RuleBase" id="RU363016"/>
    </source>
</evidence>
<dbReference type="GO" id="GO:0016787">
    <property type="term" value="F:hydrolase activity"/>
    <property type="evidence" value="ECO:0007669"/>
    <property type="project" value="UniProtKB-KW"/>
</dbReference>
<dbReference type="RefSeq" id="WP_211799974.1">
    <property type="nucleotide sequence ID" value="NZ_JAGSCS010000003.1"/>
</dbReference>
<organism evidence="18 19">
    <name type="scientific">Proteiniclasticum sediminis</name>
    <dbReference type="NCBI Taxonomy" id="2804028"/>
    <lineage>
        <taxon>Bacteria</taxon>
        <taxon>Bacillati</taxon>
        <taxon>Bacillota</taxon>
        <taxon>Clostridia</taxon>
        <taxon>Eubacteriales</taxon>
        <taxon>Clostridiaceae</taxon>
        <taxon>Proteiniclasticum</taxon>
    </lineage>
</organism>
<dbReference type="InterPro" id="IPR047112">
    <property type="entry name" value="RecG/Mfd"/>
</dbReference>
<dbReference type="Gene3D" id="3.40.50.300">
    <property type="entry name" value="P-loop containing nucleotide triphosphate hydrolases"/>
    <property type="match status" value="2"/>
</dbReference>
<dbReference type="GO" id="GO:0003677">
    <property type="term" value="F:DNA binding"/>
    <property type="evidence" value="ECO:0007669"/>
    <property type="project" value="UniProtKB-KW"/>
</dbReference>
<dbReference type="Pfam" id="PF00270">
    <property type="entry name" value="DEAD"/>
    <property type="match status" value="1"/>
</dbReference>
<dbReference type="EMBL" id="JAGSCS010000003">
    <property type="protein sequence ID" value="MBR0575451.1"/>
    <property type="molecule type" value="Genomic_DNA"/>
</dbReference>
<keyword evidence="4 15" id="KW-0227">DNA damage</keyword>
<evidence type="ECO:0000256" key="12">
    <source>
        <dbReference type="ARBA" id="ARBA00034617"/>
    </source>
</evidence>
<dbReference type="PANTHER" id="PTHR47964:SF1">
    <property type="entry name" value="ATP-DEPENDENT DNA HELICASE HOMOLOG RECG, CHLOROPLASTIC"/>
    <property type="match status" value="1"/>
</dbReference>
<evidence type="ECO:0000256" key="3">
    <source>
        <dbReference type="ARBA" id="ARBA00022741"/>
    </source>
</evidence>
<comment type="catalytic activity">
    <reaction evidence="12 15">
        <text>Couples ATP hydrolysis with the unwinding of duplex DNA by translocating in the 3'-5' direction.</text>
        <dbReference type="EC" id="5.6.2.4"/>
    </reaction>
</comment>
<evidence type="ECO:0000256" key="1">
    <source>
        <dbReference type="ARBA" id="ARBA00007504"/>
    </source>
</evidence>
<dbReference type="NCBIfam" id="TIGR00643">
    <property type="entry name" value="recG"/>
    <property type="match status" value="1"/>
</dbReference>
<dbReference type="SMART" id="SM00487">
    <property type="entry name" value="DEXDc"/>
    <property type="match status" value="1"/>
</dbReference>